<comment type="caution">
    <text evidence="2">The sequence shown here is derived from an EMBL/GenBank/DDBJ whole genome shotgun (WGS) entry which is preliminary data.</text>
</comment>
<dbReference type="Proteomes" id="UP000265882">
    <property type="component" value="Unassembled WGS sequence"/>
</dbReference>
<dbReference type="AlphaFoldDB" id="A0A3A4PAB7"/>
<evidence type="ECO:0000313" key="2">
    <source>
        <dbReference type="EMBL" id="RJP24901.1"/>
    </source>
</evidence>
<dbReference type="PANTHER" id="PTHR36512:SF3">
    <property type="entry name" value="BLR5678 PROTEIN"/>
    <property type="match status" value="1"/>
</dbReference>
<dbReference type="CDD" id="cd02253">
    <property type="entry name" value="DmpA"/>
    <property type="match status" value="1"/>
</dbReference>
<organism evidence="2 3">
    <name type="scientific">Abyssobacteria bacterium (strain SURF_5)</name>
    <dbReference type="NCBI Taxonomy" id="2093360"/>
    <lineage>
        <taxon>Bacteria</taxon>
        <taxon>Pseudomonadati</taxon>
        <taxon>Candidatus Hydrogenedentota</taxon>
        <taxon>Candidatus Abyssobacteria</taxon>
    </lineage>
</organism>
<name>A0A3A4PAB7_ABYX5</name>
<dbReference type="Pfam" id="PF03576">
    <property type="entry name" value="Peptidase_S58"/>
    <property type="match status" value="1"/>
</dbReference>
<comment type="similarity">
    <text evidence="1">Belongs to the peptidase S58 family.</text>
</comment>
<dbReference type="PANTHER" id="PTHR36512">
    <property type="entry name" value="D-AMINOPEPTIDASE"/>
    <property type="match status" value="1"/>
</dbReference>
<gene>
    <name evidence="2" type="ORF">C4520_03135</name>
</gene>
<dbReference type="InterPro" id="IPR016117">
    <property type="entry name" value="ArgJ-like_dom_sf"/>
</dbReference>
<accession>A0A3A4PAB7</accession>
<dbReference type="InterPro" id="IPR005321">
    <property type="entry name" value="Peptidase_S58_DmpA"/>
</dbReference>
<dbReference type="Gene3D" id="3.60.70.12">
    <property type="entry name" value="L-amino peptidase D-ALA esterase/amidase"/>
    <property type="match status" value="1"/>
</dbReference>
<dbReference type="EMBL" id="QZKU01000028">
    <property type="protein sequence ID" value="RJP24901.1"/>
    <property type="molecule type" value="Genomic_DNA"/>
</dbReference>
<dbReference type="SUPFAM" id="SSF56266">
    <property type="entry name" value="DmpA/ArgJ-like"/>
    <property type="match status" value="1"/>
</dbReference>
<reference evidence="2 3" key="1">
    <citation type="journal article" date="2017" name="ISME J.">
        <title>Energy and carbon metabolisms in a deep terrestrial subsurface fluid microbial community.</title>
        <authorList>
            <person name="Momper L."/>
            <person name="Jungbluth S.P."/>
            <person name="Lee M.D."/>
            <person name="Amend J.P."/>
        </authorList>
    </citation>
    <scope>NUCLEOTIDE SEQUENCE [LARGE SCALE GENOMIC DNA]</scope>
    <source>
        <strain evidence="2">SURF_5</strain>
    </source>
</reference>
<protein>
    <submittedName>
        <fullName evidence="2">S58 family peptidase</fullName>
    </submittedName>
</protein>
<evidence type="ECO:0000256" key="1">
    <source>
        <dbReference type="ARBA" id="ARBA00007068"/>
    </source>
</evidence>
<dbReference type="GO" id="GO:0004177">
    <property type="term" value="F:aminopeptidase activity"/>
    <property type="evidence" value="ECO:0007669"/>
    <property type="project" value="TreeGrafter"/>
</dbReference>
<sequence length="362" mass="38505">MERCRARDYGLEFGDLPVGTQNAITDVPGVKVGHCSTWKGDGELHIGHGPIRTGITAIVPAPDDLFTSKVQAAVHFINGFGKSMGLMQIAEVGTIETPILITNTLNVGRVADGLLDYLIRDKGLRAPSINPVVLECNDYFLSDIWGRHLAKAEVVEALESAAGGRVQEGSIGAGTGTAAYGYKGGVGTSSRLISFEKNRFVLGALVVTNMGRKEQLVIKGVPAGKLLQEYDPPRELGGSIIFILATDAPLSVNQLRRLAVRATHGLARTGASSNHTSGDVVVAFSTARRIPAAADQPVITLPELVEQTFIDSFFIAAADAVEEAILNAMFMAETVIGRDGNTLQALPLRKVRELLQARGVIN</sequence>
<proteinExistence type="inferred from homology"/>
<evidence type="ECO:0000313" key="3">
    <source>
        <dbReference type="Proteomes" id="UP000265882"/>
    </source>
</evidence>